<comment type="pathway">
    <text evidence="2">Cofactor biosynthesis; tetrahydrofolate biosynthesis; 7,8-dihydrofolate from 2-amino-4-hydroxy-6-hydroxymethyl-7,8-dihydropteridine diphosphate and 4-aminobenzoate: step 2/2.</text>
</comment>
<comment type="cofactor">
    <cofactor evidence="1">
        <name>Mg(2+)</name>
        <dbReference type="ChEBI" id="CHEBI:18420"/>
    </cofactor>
</comment>
<keyword evidence="10" id="KW-0479">Metal-binding</keyword>
<evidence type="ECO:0000256" key="12">
    <source>
        <dbReference type="ARBA" id="ARBA00022840"/>
    </source>
</evidence>
<keyword evidence="13" id="KW-0460">Magnesium</keyword>
<organism evidence="21 22">
    <name type="scientific">Fusobacterium nucleatum</name>
    <dbReference type="NCBI Taxonomy" id="851"/>
    <lineage>
        <taxon>Bacteria</taxon>
        <taxon>Fusobacteriati</taxon>
        <taxon>Fusobacteriota</taxon>
        <taxon>Fusobacteriia</taxon>
        <taxon>Fusobacteriales</taxon>
        <taxon>Fusobacteriaceae</taxon>
        <taxon>Fusobacterium</taxon>
    </lineage>
</organism>
<evidence type="ECO:0000256" key="16">
    <source>
        <dbReference type="ARBA" id="ARBA00047493"/>
    </source>
</evidence>
<dbReference type="GO" id="GO:0008841">
    <property type="term" value="F:dihydrofolate synthase activity"/>
    <property type="evidence" value="ECO:0007669"/>
    <property type="project" value="UniProtKB-EC"/>
</dbReference>
<protein>
    <recommendedName>
        <fullName evidence="8">Dihydrofolate synthase/folylpolyglutamate synthase</fullName>
        <ecNumber evidence="6">6.3.2.12</ecNumber>
        <ecNumber evidence="7">6.3.2.17</ecNumber>
    </recommendedName>
    <alternativeName>
        <fullName evidence="15">Tetrahydrofolylpolyglutamate synthase</fullName>
    </alternativeName>
</protein>
<comment type="caution">
    <text evidence="21">The sequence shown here is derived from an EMBL/GenBank/DDBJ whole genome shotgun (WGS) entry which is preliminary data.</text>
</comment>
<dbReference type="EMBL" id="LRPY01000154">
    <property type="protein sequence ID" value="KXA19122.1"/>
    <property type="molecule type" value="Genomic_DNA"/>
</dbReference>
<keyword evidence="12 18" id="KW-0067">ATP-binding</keyword>
<dbReference type="InterPro" id="IPR001645">
    <property type="entry name" value="Folylpolyglutamate_synth"/>
</dbReference>
<dbReference type="Pfam" id="PF08245">
    <property type="entry name" value="Mur_ligase_M"/>
    <property type="match status" value="1"/>
</dbReference>
<dbReference type="EC" id="6.3.2.17" evidence="7"/>
<dbReference type="GO" id="GO:0046872">
    <property type="term" value="F:metal ion binding"/>
    <property type="evidence" value="ECO:0007669"/>
    <property type="project" value="UniProtKB-KW"/>
</dbReference>
<feature type="domain" description="Mur ligase C-terminal" evidence="19">
    <location>
        <begin position="286"/>
        <end position="402"/>
    </location>
</feature>
<dbReference type="STRING" id="1408287.GCA_000493815_00402"/>
<dbReference type="InterPro" id="IPR018109">
    <property type="entry name" value="Folylpolyglutamate_synth_CS"/>
</dbReference>
<evidence type="ECO:0000256" key="7">
    <source>
        <dbReference type="ARBA" id="ARBA00013025"/>
    </source>
</evidence>
<dbReference type="InterPro" id="IPR013221">
    <property type="entry name" value="Mur_ligase_cen"/>
</dbReference>
<evidence type="ECO:0000256" key="18">
    <source>
        <dbReference type="PIRNR" id="PIRNR001563"/>
    </source>
</evidence>
<dbReference type="FunFam" id="3.40.1190.10:FF:000004">
    <property type="entry name" value="Dihydrofolate synthase/folylpolyglutamate synthase"/>
    <property type="match status" value="1"/>
</dbReference>
<comment type="similarity">
    <text evidence="4 18">Belongs to the folylpolyglutamate synthase family.</text>
</comment>
<evidence type="ECO:0000256" key="10">
    <source>
        <dbReference type="ARBA" id="ARBA00022723"/>
    </source>
</evidence>
<dbReference type="Gene3D" id="3.90.190.20">
    <property type="entry name" value="Mur ligase, C-terminal domain"/>
    <property type="match status" value="1"/>
</dbReference>
<dbReference type="GO" id="GO:0005524">
    <property type="term" value="F:ATP binding"/>
    <property type="evidence" value="ECO:0007669"/>
    <property type="project" value="UniProtKB-KW"/>
</dbReference>
<dbReference type="PANTHER" id="PTHR11136">
    <property type="entry name" value="FOLYLPOLYGLUTAMATE SYNTHASE-RELATED"/>
    <property type="match status" value="1"/>
</dbReference>
<dbReference type="SUPFAM" id="SSF53244">
    <property type="entry name" value="MurD-like peptide ligases, peptide-binding domain"/>
    <property type="match status" value="1"/>
</dbReference>
<dbReference type="Proteomes" id="UP000070401">
    <property type="component" value="Unassembled WGS sequence"/>
</dbReference>
<evidence type="ECO:0000259" key="19">
    <source>
        <dbReference type="Pfam" id="PF02875"/>
    </source>
</evidence>
<evidence type="ECO:0000256" key="14">
    <source>
        <dbReference type="ARBA" id="ARBA00022909"/>
    </source>
</evidence>
<evidence type="ECO:0000259" key="20">
    <source>
        <dbReference type="Pfam" id="PF08245"/>
    </source>
</evidence>
<gene>
    <name evidence="21" type="ORF">HMPREF3221_01516</name>
</gene>
<dbReference type="PATRIC" id="fig|851.8.peg.1525"/>
<evidence type="ECO:0000313" key="22">
    <source>
        <dbReference type="Proteomes" id="UP000070401"/>
    </source>
</evidence>
<dbReference type="GO" id="GO:0004326">
    <property type="term" value="F:tetrahydrofolylpolyglutamate synthase activity"/>
    <property type="evidence" value="ECO:0007669"/>
    <property type="project" value="UniProtKB-EC"/>
</dbReference>
<comment type="subunit">
    <text evidence="5">Monomer.</text>
</comment>
<evidence type="ECO:0000256" key="9">
    <source>
        <dbReference type="ARBA" id="ARBA00022598"/>
    </source>
</evidence>
<evidence type="ECO:0000256" key="17">
    <source>
        <dbReference type="ARBA" id="ARBA00049161"/>
    </source>
</evidence>
<dbReference type="InterPro" id="IPR036565">
    <property type="entry name" value="Mur-like_cat_sf"/>
</dbReference>
<keyword evidence="14" id="KW-0289">Folate biosynthesis</keyword>
<keyword evidence="22" id="KW-1185">Reference proteome</keyword>
<evidence type="ECO:0000256" key="11">
    <source>
        <dbReference type="ARBA" id="ARBA00022741"/>
    </source>
</evidence>
<dbReference type="SUPFAM" id="SSF53623">
    <property type="entry name" value="MurD-like peptide ligases, catalytic domain"/>
    <property type="match status" value="1"/>
</dbReference>
<reference evidence="22" key="1">
    <citation type="submission" date="2016-01" db="EMBL/GenBank/DDBJ databases">
        <authorList>
            <person name="Mitreva M."/>
            <person name="Pepin K.H."/>
            <person name="Mihindukulasuriya K.A."/>
            <person name="Fulton R."/>
            <person name="Fronick C."/>
            <person name="O'Laughlin M."/>
            <person name="Miner T."/>
            <person name="Herter B."/>
            <person name="Rosa B.A."/>
            <person name="Cordes M."/>
            <person name="Tomlinson C."/>
            <person name="Wollam A."/>
            <person name="Palsikar V.B."/>
            <person name="Mardis E.R."/>
            <person name="Wilson R.K."/>
        </authorList>
    </citation>
    <scope>NUCLEOTIDE SEQUENCE [LARGE SCALE GENOMIC DNA]</scope>
    <source>
        <strain evidence="22">MJR7757B</strain>
    </source>
</reference>
<dbReference type="EC" id="6.3.2.12" evidence="6"/>
<evidence type="ECO:0000256" key="6">
    <source>
        <dbReference type="ARBA" id="ARBA00013023"/>
    </source>
</evidence>
<dbReference type="InterPro" id="IPR036615">
    <property type="entry name" value="Mur_ligase_C_dom_sf"/>
</dbReference>
<keyword evidence="11 18" id="KW-0547">Nucleotide-binding</keyword>
<evidence type="ECO:0000256" key="5">
    <source>
        <dbReference type="ARBA" id="ARBA00011245"/>
    </source>
</evidence>
<dbReference type="PROSITE" id="PS01011">
    <property type="entry name" value="FOLYLPOLYGLU_SYNT_1"/>
    <property type="match status" value="1"/>
</dbReference>
<comment type="pathway">
    <text evidence="3">Cofactor biosynthesis; tetrahydrofolylpolyglutamate biosynthesis.</text>
</comment>
<evidence type="ECO:0000256" key="4">
    <source>
        <dbReference type="ARBA" id="ARBA00008276"/>
    </source>
</evidence>
<name>A0A133NS45_FUSNU</name>
<dbReference type="AlphaFoldDB" id="A0A133NS45"/>
<evidence type="ECO:0000256" key="8">
    <source>
        <dbReference type="ARBA" id="ARBA00019357"/>
    </source>
</evidence>
<accession>A0A133NS45</accession>
<evidence type="ECO:0000256" key="3">
    <source>
        <dbReference type="ARBA" id="ARBA00005150"/>
    </source>
</evidence>
<sequence>MEEKMNIDALLKELYAYSMFSIRLGLDNIKEICKYLENPQNSYKVIHITGTNGKGSVSTTVERILLEAGYKVGKYTSPHILEFNERISFNDKYISNEDVAKYYEKVKKIIDEHNIQATFFEVTTAMMFDYFKDMKADYVILEAGMGGRYDATNICDNIVSVITNVSLEHTEYLGDTIYKIAKEKAGIIKNCPYTIFADNNPDVKKAIEEATDKYVNVLEKYRNSTYNLDFNTFSTNIFINGNKYEYSLFGDYQYKNFLCAYEVVKYLGIDENIIKEAVKKVVWQCRFEVYSKNPLVIFDGAHNLAGVEELTKIVKQHFSKDEVTVLVSILKDKDRVSMFRKLNEISSCIILTSIPDNPRASTAKELYDYVENKKDFEYEEDPIKAYNLALSKKRKLTVCCGSFYILIKLKEGLNG</sequence>
<dbReference type="GO" id="GO:0046656">
    <property type="term" value="P:folic acid biosynthetic process"/>
    <property type="evidence" value="ECO:0007669"/>
    <property type="project" value="UniProtKB-KW"/>
</dbReference>
<dbReference type="NCBIfam" id="TIGR01499">
    <property type="entry name" value="folC"/>
    <property type="match status" value="1"/>
</dbReference>
<dbReference type="GO" id="GO:0005737">
    <property type="term" value="C:cytoplasm"/>
    <property type="evidence" value="ECO:0007669"/>
    <property type="project" value="TreeGrafter"/>
</dbReference>
<comment type="catalytic activity">
    <reaction evidence="17">
        <text>7,8-dihydropteroate + L-glutamate + ATP = 7,8-dihydrofolate + ADP + phosphate + H(+)</text>
        <dbReference type="Rhea" id="RHEA:23584"/>
        <dbReference type="ChEBI" id="CHEBI:15378"/>
        <dbReference type="ChEBI" id="CHEBI:17839"/>
        <dbReference type="ChEBI" id="CHEBI:29985"/>
        <dbReference type="ChEBI" id="CHEBI:30616"/>
        <dbReference type="ChEBI" id="CHEBI:43474"/>
        <dbReference type="ChEBI" id="CHEBI:57451"/>
        <dbReference type="ChEBI" id="CHEBI:456216"/>
        <dbReference type="EC" id="6.3.2.12"/>
    </reaction>
</comment>
<dbReference type="RefSeq" id="WP_081091079.1">
    <property type="nucleotide sequence ID" value="NZ_KQ956728.1"/>
</dbReference>
<proteinExistence type="inferred from homology"/>
<dbReference type="PIRSF" id="PIRSF001563">
    <property type="entry name" value="Folylpolyglu_synth"/>
    <property type="match status" value="1"/>
</dbReference>
<dbReference type="PANTHER" id="PTHR11136:SF0">
    <property type="entry name" value="DIHYDROFOLATE SYNTHETASE-RELATED"/>
    <property type="match status" value="1"/>
</dbReference>
<dbReference type="InterPro" id="IPR004101">
    <property type="entry name" value="Mur_ligase_C"/>
</dbReference>
<evidence type="ECO:0000256" key="1">
    <source>
        <dbReference type="ARBA" id="ARBA00001946"/>
    </source>
</evidence>
<feature type="domain" description="Mur ligase central" evidence="20">
    <location>
        <begin position="48"/>
        <end position="263"/>
    </location>
</feature>
<evidence type="ECO:0000256" key="15">
    <source>
        <dbReference type="ARBA" id="ARBA00030592"/>
    </source>
</evidence>
<keyword evidence="9 18" id="KW-0436">Ligase</keyword>
<evidence type="ECO:0000256" key="2">
    <source>
        <dbReference type="ARBA" id="ARBA00004799"/>
    </source>
</evidence>
<evidence type="ECO:0000313" key="21">
    <source>
        <dbReference type="EMBL" id="KXA19122.1"/>
    </source>
</evidence>
<dbReference type="Gene3D" id="3.40.1190.10">
    <property type="entry name" value="Mur-like, catalytic domain"/>
    <property type="match status" value="1"/>
</dbReference>
<dbReference type="Pfam" id="PF02875">
    <property type="entry name" value="Mur_ligase_C"/>
    <property type="match status" value="1"/>
</dbReference>
<comment type="catalytic activity">
    <reaction evidence="16">
        <text>(6S)-5,6,7,8-tetrahydrofolyl-(gamma-L-Glu)(n) + L-glutamate + ATP = (6S)-5,6,7,8-tetrahydrofolyl-(gamma-L-Glu)(n+1) + ADP + phosphate + H(+)</text>
        <dbReference type="Rhea" id="RHEA:10580"/>
        <dbReference type="Rhea" id="RHEA-COMP:14738"/>
        <dbReference type="Rhea" id="RHEA-COMP:14740"/>
        <dbReference type="ChEBI" id="CHEBI:15378"/>
        <dbReference type="ChEBI" id="CHEBI:29985"/>
        <dbReference type="ChEBI" id="CHEBI:30616"/>
        <dbReference type="ChEBI" id="CHEBI:43474"/>
        <dbReference type="ChEBI" id="CHEBI:141005"/>
        <dbReference type="ChEBI" id="CHEBI:456216"/>
        <dbReference type="EC" id="6.3.2.17"/>
    </reaction>
</comment>
<evidence type="ECO:0000256" key="13">
    <source>
        <dbReference type="ARBA" id="ARBA00022842"/>
    </source>
</evidence>
<dbReference type="eggNOG" id="COG0285">
    <property type="taxonomic scope" value="Bacteria"/>
</dbReference>